<reference evidence="3 4" key="1">
    <citation type="submission" date="2015-10" db="EMBL/GenBank/DDBJ databases">
        <title>Transcriptomic analysis of a linuron degrading triple-species bacterial consortium.</title>
        <authorList>
            <person name="Albers P."/>
        </authorList>
    </citation>
    <scope>NUCLEOTIDE SEQUENCE [LARGE SCALE GENOMIC DNA]</scope>
    <source>
        <strain evidence="3 4">WDL6</strain>
    </source>
</reference>
<gene>
    <name evidence="3" type="ORF">APY04_2854</name>
</gene>
<accession>A0A109BB81</accession>
<evidence type="ECO:0000256" key="2">
    <source>
        <dbReference type="SAM" id="SignalP"/>
    </source>
</evidence>
<dbReference type="AlphaFoldDB" id="A0A109BB81"/>
<evidence type="ECO:0008006" key="5">
    <source>
        <dbReference type="Google" id="ProtNLM"/>
    </source>
</evidence>
<evidence type="ECO:0000313" key="3">
    <source>
        <dbReference type="EMBL" id="KWT65392.1"/>
    </source>
</evidence>
<evidence type="ECO:0000313" key="4">
    <source>
        <dbReference type="Proteomes" id="UP000059074"/>
    </source>
</evidence>
<feature type="compositionally biased region" description="Basic and acidic residues" evidence="1">
    <location>
        <begin position="74"/>
        <end position="83"/>
    </location>
</feature>
<organism evidence="3 4">
    <name type="scientific">Hyphomicrobium sulfonivorans</name>
    <dbReference type="NCBI Taxonomy" id="121290"/>
    <lineage>
        <taxon>Bacteria</taxon>
        <taxon>Pseudomonadati</taxon>
        <taxon>Pseudomonadota</taxon>
        <taxon>Alphaproteobacteria</taxon>
        <taxon>Hyphomicrobiales</taxon>
        <taxon>Hyphomicrobiaceae</taxon>
        <taxon>Hyphomicrobium</taxon>
    </lineage>
</organism>
<keyword evidence="2" id="KW-0732">Signal</keyword>
<protein>
    <recommendedName>
        <fullName evidence="5">Antifreeze protein</fullName>
    </recommendedName>
</protein>
<sequence>MRISSIFSAGTASIALFVFAAPASALTMQECSAKYKAAQKSGAAGDMNWNQFRSAECAAGATMDLVKPQAATKPAKDPKKAAERTAPAKGKDAKAAAKDAGKDALKSAKSAETKKAPKSVKADATGPSMAECSARYRAAKQDGTLGNTTWNTFRAEGCVTGVNAAPAQKQAVRSPATRDTETAKPKAKAASTGPGNIKVSEQECSARYQAAKAADALGGMTWNSFRSAGCPATVTGRAGSMVPTAAGIFPSSIPRKYAHLPAGRARMLTCRDQYVANKAAGMDESKWSLAGGGFYSECNRRLSEH</sequence>
<dbReference type="STRING" id="121290.APY04_2854"/>
<dbReference type="Proteomes" id="UP000059074">
    <property type="component" value="Unassembled WGS sequence"/>
</dbReference>
<dbReference type="OrthoDB" id="8001261at2"/>
<dbReference type="PATRIC" id="fig|121290.4.peg.3587"/>
<feature type="chain" id="PRO_5007132516" description="Antifreeze protein" evidence="2">
    <location>
        <begin position="21"/>
        <end position="305"/>
    </location>
</feature>
<dbReference type="EMBL" id="LMTR01000081">
    <property type="protein sequence ID" value="KWT65392.1"/>
    <property type="molecule type" value="Genomic_DNA"/>
</dbReference>
<evidence type="ECO:0000256" key="1">
    <source>
        <dbReference type="SAM" id="MobiDB-lite"/>
    </source>
</evidence>
<comment type="caution">
    <text evidence="3">The sequence shown here is derived from an EMBL/GenBank/DDBJ whole genome shotgun (WGS) entry which is preliminary data.</text>
</comment>
<dbReference type="RefSeq" id="WP_068463594.1">
    <property type="nucleotide sequence ID" value="NZ_LMTR01000081.1"/>
</dbReference>
<name>A0A109BB81_HYPSL</name>
<feature type="compositionally biased region" description="Basic and acidic residues" evidence="1">
    <location>
        <begin position="89"/>
        <end position="115"/>
    </location>
</feature>
<feature type="region of interest" description="Disordered" evidence="1">
    <location>
        <begin position="169"/>
        <end position="196"/>
    </location>
</feature>
<feature type="signal peptide" evidence="2">
    <location>
        <begin position="1"/>
        <end position="20"/>
    </location>
</feature>
<proteinExistence type="predicted"/>
<feature type="region of interest" description="Disordered" evidence="1">
    <location>
        <begin position="68"/>
        <end position="127"/>
    </location>
</feature>
<keyword evidence="4" id="KW-1185">Reference proteome</keyword>